<proteinExistence type="inferred from homology"/>
<evidence type="ECO:0000256" key="4">
    <source>
        <dbReference type="ARBA" id="ARBA00022475"/>
    </source>
</evidence>
<evidence type="ECO:0000259" key="16">
    <source>
        <dbReference type="PROSITE" id="PS50857"/>
    </source>
</evidence>
<comment type="similarity">
    <text evidence="2 14">Belongs to the cytochrome c oxidase subunit 2 family.</text>
</comment>
<feature type="domain" description="Cytochrome oxidase subunit II copper A binding" evidence="16">
    <location>
        <begin position="133"/>
        <end position="245"/>
    </location>
</feature>
<evidence type="ECO:0000256" key="7">
    <source>
        <dbReference type="ARBA" id="ARBA00022729"/>
    </source>
</evidence>
<sequence length="315" mass="35270">MSKPTRREMKKKILPRLSNLLCLSSAFLLAGCDWVTLNPKGVIGVQEKSLILSATYAMLLVVVPVIVLTLLFAWQYRQSNTSAEYLPKWAHSNKIEVVIWLVPSLIILFLAVLTYQTCHSLDPYRPIDDETNVKPIHVDVVALDWKWLFIYPDEGIATVNQMAFPVNTPVDFRITSDSVMNSFFIPQLGSQVYAMAGMRTQLHLIANEAGNYLGESANFSGRGFSDMQFRALAMSNDDYNAWVQKVKASSEQLDGSNYPKLAAPSEKNPVEYFSHVSSSFFDGIVAKYNNGMIMDEGTGKLKPVQSAMSDMNMKE</sequence>
<keyword evidence="5 14" id="KW-0679">Respiratory chain</keyword>
<dbReference type="GO" id="GO:0005886">
    <property type="term" value="C:plasma membrane"/>
    <property type="evidence" value="ECO:0007669"/>
    <property type="project" value="UniProtKB-SubCell"/>
</dbReference>
<dbReference type="EMBL" id="AM889285">
    <property type="protein sequence ID" value="CAP55978.1"/>
    <property type="molecule type" value="Genomic_DNA"/>
</dbReference>
<feature type="transmembrane region" description="Helical" evidence="15">
    <location>
        <begin position="56"/>
        <end position="76"/>
    </location>
</feature>
<dbReference type="PROSITE" id="PS50857">
    <property type="entry name" value="COX2_CUA"/>
    <property type="match status" value="1"/>
</dbReference>
<keyword evidence="9 15" id="KW-1133">Transmembrane helix</keyword>
<dbReference type="Gene3D" id="2.60.40.420">
    <property type="entry name" value="Cupredoxins - blue copper proteins"/>
    <property type="match status" value="1"/>
</dbReference>
<evidence type="ECO:0000313" key="19">
    <source>
        <dbReference type="Proteomes" id="UP000001176"/>
    </source>
</evidence>
<keyword evidence="6 15" id="KW-0812">Transmembrane</keyword>
<evidence type="ECO:0000256" key="14">
    <source>
        <dbReference type="PIRNR" id="PIRNR000292"/>
    </source>
</evidence>
<organism evidence="18 19">
    <name type="scientific">Gluconacetobacter diazotrophicus (strain ATCC 49037 / DSM 5601 / CCUG 37298 / CIP 103539 / LMG 7603 / PAl5)</name>
    <dbReference type="NCBI Taxonomy" id="272568"/>
    <lineage>
        <taxon>Bacteria</taxon>
        <taxon>Pseudomonadati</taxon>
        <taxon>Pseudomonadota</taxon>
        <taxon>Alphaproteobacteria</taxon>
        <taxon>Acetobacterales</taxon>
        <taxon>Acetobacteraceae</taxon>
        <taxon>Gluconacetobacter</taxon>
    </lineage>
</organism>
<dbReference type="SUPFAM" id="SSF81464">
    <property type="entry name" value="Cytochrome c oxidase subunit II-like, transmembrane region"/>
    <property type="match status" value="1"/>
</dbReference>
<keyword evidence="10 14" id="KW-0560">Oxidoreductase</keyword>
<dbReference type="KEGG" id="gdi:GDI2035"/>
<dbReference type="PROSITE" id="PS50999">
    <property type="entry name" value="COX2_TM"/>
    <property type="match status" value="1"/>
</dbReference>
<feature type="domain" description="Cytochrome oxidase subunit II transmembrane region profile" evidence="17">
    <location>
        <begin position="28"/>
        <end position="125"/>
    </location>
</feature>
<evidence type="ECO:0000256" key="8">
    <source>
        <dbReference type="ARBA" id="ARBA00022982"/>
    </source>
</evidence>
<evidence type="ECO:0000256" key="3">
    <source>
        <dbReference type="ARBA" id="ARBA00022448"/>
    </source>
</evidence>
<evidence type="ECO:0000259" key="17">
    <source>
        <dbReference type="PROSITE" id="PS50999"/>
    </source>
</evidence>
<dbReference type="InterPro" id="IPR034227">
    <property type="entry name" value="CuRO_UO_II"/>
</dbReference>
<keyword evidence="7" id="KW-0732">Signal</keyword>
<dbReference type="InterPro" id="IPR006333">
    <property type="entry name" value="Cyt_o_ubiquinol_oxidase_su2"/>
</dbReference>
<dbReference type="GO" id="GO:0009486">
    <property type="term" value="F:cytochrome bo3 ubiquinol oxidase activity"/>
    <property type="evidence" value="ECO:0007669"/>
    <property type="project" value="InterPro"/>
</dbReference>
<reference evidence="18 19" key="1">
    <citation type="journal article" date="2009" name="BMC Genomics">
        <title>Complete genome sequence of the sugarcane nitrogen-fixing endophyte Gluconacetobacter diazotrophicus Pal5.</title>
        <authorList>
            <person name="Bertalan M."/>
            <person name="Albano R."/>
            <person name="Padua V."/>
            <person name="Rouws L."/>
            <person name="Rojas C."/>
            <person name="Hemerly A."/>
            <person name="Teixeira K."/>
            <person name="Schwab S."/>
            <person name="Araujo J."/>
            <person name="Oliveira A."/>
            <person name="Franca L."/>
            <person name="Magalhaes V."/>
            <person name="Alqueres S."/>
            <person name="Cardoso A."/>
            <person name="Almeida W."/>
            <person name="Loureiro M.M."/>
            <person name="Nogueira E."/>
            <person name="Cidade D."/>
            <person name="Oliveira D."/>
            <person name="Simao T."/>
            <person name="Macedo J."/>
            <person name="Valadao A."/>
            <person name="Dreschsel M."/>
            <person name="Freitas F."/>
            <person name="Vidal M."/>
            <person name="Guedes H."/>
            <person name="Rodrigues E."/>
            <person name="Meneses C."/>
            <person name="Brioso P."/>
            <person name="Pozzer L."/>
            <person name="Figueiredo D."/>
            <person name="Montano H."/>
            <person name="Junior J."/>
            <person name="Filho G."/>
            <person name="Flores V."/>
            <person name="Ferreira B."/>
            <person name="Branco A."/>
            <person name="Gonzalez P."/>
            <person name="Guillobel H."/>
            <person name="Lemos M."/>
            <person name="Seibel L."/>
            <person name="Macedo J."/>
            <person name="Alves-Ferreira M."/>
            <person name="Sachetto-Martins G."/>
            <person name="Coelho A."/>
            <person name="Santos E."/>
            <person name="Amaral G."/>
            <person name="Neves A."/>
            <person name="Pacheco A.B."/>
            <person name="Carvalho D."/>
            <person name="Lery L."/>
            <person name="Bisch P."/>
            <person name="Rossle S.C."/>
            <person name="Urmenyi T."/>
            <person name="Kruger W.V."/>
            <person name="Martins O."/>
            <person name="Baldani J.I."/>
            <person name="Ferreira P.C."/>
        </authorList>
    </citation>
    <scope>NUCLEOTIDE SEQUENCE [LARGE SCALE GENOMIC DNA]</scope>
    <source>
        <strain evidence="19">ATCC 49037 / DSM 5601 / CCUG 37298 / CIP 103539 / LMG 7603 / PAl5</strain>
    </source>
</reference>
<dbReference type="InterPro" id="IPR045187">
    <property type="entry name" value="CcO_II"/>
</dbReference>
<keyword evidence="13" id="KW-0449">Lipoprotein</keyword>
<evidence type="ECO:0000256" key="11">
    <source>
        <dbReference type="ARBA" id="ARBA00023136"/>
    </source>
</evidence>
<keyword evidence="11 14" id="KW-0472">Membrane</keyword>
<dbReference type="GO" id="GO:0004129">
    <property type="term" value="F:cytochrome-c oxidase activity"/>
    <property type="evidence" value="ECO:0007669"/>
    <property type="project" value="UniProtKB-UniRule"/>
</dbReference>
<evidence type="ECO:0000313" key="18">
    <source>
        <dbReference type="EMBL" id="CAP55978.1"/>
    </source>
</evidence>
<dbReference type="PANTHER" id="PTHR22888">
    <property type="entry name" value="CYTOCHROME C OXIDASE, SUBUNIT II"/>
    <property type="match status" value="1"/>
</dbReference>
<dbReference type="InterPro" id="IPR010514">
    <property type="entry name" value="COX_ARM"/>
</dbReference>
<dbReference type="InterPro" id="IPR011759">
    <property type="entry name" value="Cyt_c_oxidase_su2_TM_dom"/>
</dbReference>
<name>A9HK01_GLUDA</name>
<evidence type="ECO:0000256" key="15">
    <source>
        <dbReference type="SAM" id="Phobius"/>
    </source>
</evidence>
<evidence type="ECO:0000256" key="2">
    <source>
        <dbReference type="ARBA" id="ARBA00007866"/>
    </source>
</evidence>
<dbReference type="GO" id="GO:0005507">
    <property type="term" value="F:copper ion binding"/>
    <property type="evidence" value="ECO:0007669"/>
    <property type="project" value="InterPro"/>
</dbReference>
<accession>A9HK01</accession>
<dbReference type="Pfam" id="PF06481">
    <property type="entry name" value="COX_ARM"/>
    <property type="match status" value="1"/>
</dbReference>
<dbReference type="NCBIfam" id="TIGR01433">
    <property type="entry name" value="CyoA"/>
    <property type="match status" value="1"/>
</dbReference>
<evidence type="ECO:0000256" key="5">
    <source>
        <dbReference type="ARBA" id="ARBA00022660"/>
    </source>
</evidence>
<evidence type="ECO:0000256" key="6">
    <source>
        <dbReference type="ARBA" id="ARBA00022692"/>
    </source>
</evidence>
<dbReference type="PANTHER" id="PTHR22888:SF18">
    <property type="entry name" value="CYTOCHROME BO(3) UBIQUINOL OXIDASE SUBUNIT 2"/>
    <property type="match status" value="1"/>
</dbReference>
<feature type="transmembrane region" description="Helical" evidence="15">
    <location>
        <begin position="97"/>
        <end position="115"/>
    </location>
</feature>
<dbReference type="Pfam" id="PF00116">
    <property type="entry name" value="COX2"/>
    <property type="match status" value="1"/>
</dbReference>
<dbReference type="Gene3D" id="1.10.287.90">
    <property type="match status" value="1"/>
</dbReference>
<dbReference type="InterPro" id="IPR002429">
    <property type="entry name" value="CcO_II-like_C"/>
</dbReference>
<dbReference type="GO" id="GO:0016682">
    <property type="term" value="F:oxidoreductase activity, acting on diphenols and related substances as donors, oxygen as acceptor"/>
    <property type="evidence" value="ECO:0007669"/>
    <property type="project" value="InterPro"/>
</dbReference>
<protein>
    <recommendedName>
        <fullName evidence="14">Ubiquinol oxidase subunit 2</fullName>
    </recommendedName>
</protein>
<gene>
    <name evidence="18" type="primary">cyoA</name>
    <name evidence="18" type="ordered locus">GDI2035</name>
</gene>
<evidence type="ECO:0000256" key="13">
    <source>
        <dbReference type="ARBA" id="ARBA00023288"/>
    </source>
</evidence>
<keyword evidence="4 14" id="KW-1003">Cell membrane</keyword>
<evidence type="ECO:0000256" key="1">
    <source>
        <dbReference type="ARBA" id="ARBA00004651"/>
    </source>
</evidence>
<dbReference type="SUPFAM" id="SSF49503">
    <property type="entry name" value="Cupredoxins"/>
    <property type="match status" value="1"/>
</dbReference>
<dbReference type="InterPro" id="IPR036257">
    <property type="entry name" value="Cyt_c_oxidase_su2_TM_sf"/>
</dbReference>
<dbReference type="CDD" id="cd04212">
    <property type="entry name" value="CuRO_UO_II"/>
    <property type="match status" value="1"/>
</dbReference>
<dbReference type="InterPro" id="IPR008972">
    <property type="entry name" value="Cupredoxin"/>
</dbReference>
<keyword evidence="3 14" id="KW-0813">Transport</keyword>
<evidence type="ECO:0000256" key="12">
    <source>
        <dbReference type="ARBA" id="ARBA00023139"/>
    </source>
</evidence>
<dbReference type="PRINTS" id="PR01166">
    <property type="entry name" value="CYCOXIDASEII"/>
</dbReference>
<evidence type="ECO:0000256" key="9">
    <source>
        <dbReference type="ARBA" id="ARBA00022989"/>
    </source>
</evidence>
<keyword evidence="12" id="KW-0564">Palmitate</keyword>
<dbReference type="GO" id="GO:0042773">
    <property type="term" value="P:ATP synthesis coupled electron transport"/>
    <property type="evidence" value="ECO:0007669"/>
    <property type="project" value="TreeGrafter"/>
</dbReference>
<dbReference type="PROSITE" id="PS51257">
    <property type="entry name" value="PROKAR_LIPOPROTEIN"/>
    <property type="match status" value="1"/>
</dbReference>
<dbReference type="AlphaFoldDB" id="A9HK01"/>
<evidence type="ECO:0000256" key="10">
    <source>
        <dbReference type="ARBA" id="ARBA00023002"/>
    </source>
</evidence>
<dbReference type="Proteomes" id="UP000001176">
    <property type="component" value="Chromosome"/>
</dbReference>
<dbReference type="PIRSF" id="PIRSF000292">
    <property type="entry name" value="Ubi_od_II"/>
    <property type="match status" value="1"/>
</dbReference>
<keyword evidence="19" id="KW-1185">Reference proteome</keyword>
<keyword evidence="8 14" id="KW-0249">Electron transport</keyword>
<comment type="subcellular location">
    <subcellularLocation>
        <location evidence="1">Cell membrane</location>
        <topology evidence="1">Multi-pass membrane protein</topology>
    </subcellularLocation>
</comment>